<organism evidence="2 3">
    <name type="scientific">Trichuris muris</name>
    <name type="common">Mouse whipworm</name>
    <dbReference type="NCBI Taxonomy" id="70415"/>
    <lineage>
        <taxon>Eukaryota</taxon>
        <taxon>Metazoa</taxon>
        <taxon>Ecdysozoa</taxon>
        <taxon>Nematoda</taxon>
        <taxon>Enoplea</taxon>
        <taxon>Dorylaimia</taxon>
        <taxon>Trichinellida</taxon>
        <taxon>Trichuridae</taxon>
        <taxon>Trichuris</taxon>
    </lineage>
</organism>
<evidence type="ECO:0000259" key="1">
    <source>
        <dbReference type="PROSITE" id="PS51199"/>
    </source>
</evidence>
<accession>A0A5S6QV89</accession>
<dbReference type="GO" id="GO:0003697">
    <property type="term" value="F:single-stranded DNA binding"/>
    <property type="evidence" value="ECO:0007669"/>
    <property type="project" value="InterPro"/>
</dbReference>
<evidence type="ECO:0000313" key="2">
    <source>
        <dbReference type="Proteomes" id="UP000046395"/>
    </source>
</evidence>
<evidence type="ECO:0000313" key="3">
    <source>
        <dbReference type="WBParaSite" id="TMUE_3000010812.1"/>
    </source>
</evidence>
<dbReference type="Proteomes" id="UP000046395">
    <property type="component" value="Unassembled WGS sequence"/>
</dbReference>
<dbReference type="GO" id="GO:0005739">
    <property type="term" value="C:mitochondrion"/>
    <property type="evidence" value="ECO:0007669"/>
    <property type="project" value="TreeGrafter"/>
</dbReference>
<dbReference type="GO" id="GO:0006264">
    <property type="term" value="P:mitochondrial DNA replication"/>
    <property type="evidence" value="ECO:0007669"/>
    <property type="project" value="TreeGrafter"/>
</dbReference>
<reference evidence="3" key="1">
    <citation type="submission" date="2019-12" db="UniProtKB">
        <authorList>
            <consortium name="WormBaseParasite"/>
        </authorList>
    </citation>
    <scope>IDENTIFICATION</scope>
</reference>
<dbReference type="AlphaFoldDB" id="A0A5S6QV89"/>
<sequence>MTMFRKAVVNEDDFPIVAVAERSDLRKRDMNEIWDQSLPVSHMSQPKLTRLKQLLYLRHITDGTLNRFNVRAISSLDGLIFPRYTVTMEMMGPQVRPNGLKICRLVETINMTTIADEIMPSGNAFHGMSGYHLVRQADSEIVVTLNEADAMAIYQASSKLAIVLPEIAGQFNIDLFLPYLEEFGKVIVWFPPEKHNRAKQLSKRLLSSQCYLISPKTSNNLRAAETLSIPGKGRELVNGVIRHGEVIAHKYVDTLPMLRDAVRSYVFGFDRQNVGLVQWKRFSLLNNYLKGFRMGEVTLLTGPYGCGKKTFLCEYALDLCDQNVSTLWCGLEMPSTQIVATMIEQYARDTFHKDISRQQSFDYWYDQLSQLPIYFSRFTGFTKLKSLVEVIEYHASAQDIQHVVIDNALLITEQGQKSVFTELKRLALARHLHITAIVHPRQEFEDGVSVPSSLQGSLEGAYEADNILRISTHMNKRQSYEMEKYFQIWKNRNVGELLLGYAIEMHFDPLSKCHSLTNVYLELMHSESMAYRLVASAKQM</sequence>
<dbReference type="InterPro" id="IPR007694">
    <property type="entry name" value="DNA_helicase_DnaB-like_C"/>
</dbReference>
<proteinExistence type="predicted"/>
<dbReference type="PROSITE" id="PS51199">
    <property type="entry name" value="SF4_HELICASE"/>
    <property type="match status" value="1"/>
</dbReference>
<dbReference type="GO" id="GO:0043139">
    <property type="term" value="F:5'-3' DNA helicase activity"/>
    <property type="evidence" value="ECO:0007669"/>
    <property type="project" value="InterPro"/>
</dbReference>
<dbReference type="PANTHER" id="PTHR12873">
    <property type="entry name" value="T7-LIKE MITOCHONDRIAL DNA HELICASE"/>
    <property type="match status" value="1"/>
</dbReference>
<dbReference type="InterPro" id="IPR027417">
    <property type="entry name" value="P-loop_NTPase"/>
</dbReference>
<protein>
    <submittedName>
        <fullName evidence="3">SF4 helicase domain-containing protein</fullName>
    </submittedName>
</protein>
<dbReference type="PANTHER" id="PTHR12873:SF0">
    <property type="entry name" value="TWINKLE MTDNA HELICASE"/>
    <property type="match status" value="1"/>
</dbReference>
<keyword evidence="2" id="KW-1185">Reference proteome</keyword>
<name>A0A5S6QV89_TRIMR</name>
<feature type="domain" description="SF4 helicase" evidence="1">
    <location>
        <begin position="271"/>
        <end position="458"/>
    </location>
</feature>
<dbReference type="Pfam" id="PF06745">
    <property type="entry name" value="ATPase"/>
    <property type="match status" value="1"/>
</dbReference>
<dbReference type="InterPro" id="IPR014774">
    <property type="entry name" value="KaiC-like_dom"/>
</dbReference>
<dbReference type="GO" id="GO:0005524">
    <property type="term" value="F:ATP binding"/>
    <property type="evidence" value="ECO:0007669"/>
    <property type="project" value="InterPro"/>
</dbReference>
<dbReference type="WBParaSite" id="TMUE_3000010812.1">
    <property type="protein sequence ID" value="TMUE_3000010812.1"/>
    <property type="gene ID" value="WBGene00302767"/>
</dbReference>
<dbReference type="SUPFAM" id="SSF52540">
    <property type="entry name" value="P-loop containing nucleoside triphosphate hydrolases"/>
    <property type="match status" value="1"/>
</dbReference>
<dbReference type="STRING" id="70415.A0A5S6QV89"/>
<dbReference type="Gene3D" id="3.40.50.300">
    <property type="entry name" value="P-loop containing nucleotide triphosphate hydrolases"/>
    <property type="match status" value="1"/>
</dbReference>
<dbReference type="InterPro" id="IPR027032">
    <property type="entry name" value="Twinkle-like"/>
</dbReference>